<dbReference type="PROSITE" id="PS00211">
    <property type="entry name" value="ABC_TRANSPORTER_1"/>
    <property type="match status" value="1"/>
</dbReference>
<accession>A0A1I0L996</accession>
<evidence type="ECO:0000313" key="6">
    <source>
        <dbReference type="Proteomes" id="UP000199181"/>
    </source>
</evidence>
<keyword evidence="3 5" id="KW-0067">ATP-binding</keyword>
<dbReference type="RefSeq" id="WP_093525410.1">
    <property type="nucleotide sequence ID" value="NZ_FOIJ01000021.1"/>
</dbReference>
<dbReference type="PROSITE" id="PS50893">
    <property type="entry name" value="ABC_TRANSPORTER_2"/>
    <property type="match status" value="1"/>
</dbReference>
<proteinExistence type="predicted"/>
<organism evidence="5 6">
    <name type="scientific">Stigmatella erecta</name>
    <dbReference type="NCBI Taxonomy" id="83460"/>
    <lineage>
        <taxon>Bacteria</taxon>
        <taxon>Pseudomonadati</taxon>
        <taxon>Myxococcota</taxon>
        <taxon>Myxococcia</taxon>
        <taxon>Myxococcales</taxon>
        <taxon>Cystobacterineae</taxon>
        <taxon>Archangiaceae</taxon>
        <taxon>Stigmatella</taxon>
    </lineage>
</organism>
<gene>
    <name evidence="5" type="ORF">SAMN05443639_12115</name>
</gene>
<dbReference type="InterPro" id="IPR003593">
    <property type="entry name" value="AAA+_ATPase"/>
</dbReference>
<dbReference type="Pfam" id="PF00005">
    <property type="entry name" value="ABC_tran"/>
    <property type="match status" value="1"/>
</dbReference>
<dbReference type="PANTHER" id="PTHR45772:SF9">
    <property type="entry name" value="CONSERVED COMPONENT OF ABC TRANSPORTER FOR NATURAL AMINO ACIDS"/>
    <property type="match status" value="1"/>
</dbReference>
<keyword evidence="1" id="KW-0813">Transport</keyword>
<keyword evidence="6" id="KW-1185">Reference proteome</keyword>
<evidence type="ECO:0000313" key="5">
    <source>
        <dbReference type="EMBL" id="SEU35717.1"/>
    </source>
</evidence>
<evidence type="ECO:0000256" key="3">
    <source>
        <dbReference type="ARBA" id="ARBA00022840"/>
    </source>
</evidence>
<feature type="domain" description="ABC transporter" evidence="4">
    <location>
        <begin position="2"/>
        <end position="249"/>
    </location>
</feature>
<dbReference type="GO" id="GO:0016887">
    <property type="term" value="F:ATP hydrolysis activity"/>
    <property type="evidence" value="ECO:0007669"/>
    <property type="project" value="InterPro"/>
</dbReference>
<evidence type="ECO:0000259" key="4">
    <source>
        <dbReference type="PROSITE" id="PS50893"/>
    </source>
</evidence>
<name>A0A1I0L996_9BACT</name>
<dbReference type="SMART" id="SM00382">
    <property type="entry name" value="AAA"/>
    <property type="match status" value="1"/>
</dbReference>
<dbReference type="GO" id="GO:0005524">
    <property type="term" value="F:ATP binding"/>
    <property type="evidence" value="ECO:0007669"/>
    <property type="project" value="UniProtKB-KW"/>
</dbReference>
<dbReference type="AlphaFoldDB" id="A0A1I0L996"/>
<dbReference type="InterPro" id="IPR017871">
    <property type="entry name" value="ABC_transporter-like_CS"/>
</dbReference>
<dbReference type="PANTHER" id="PTHR45772">
    <property type="entry name" value="CONSERVED COMPONENT OF ABC TRANSPORTER FOR NATURAL AMINO ACIDS-RELATED"/>
    <property type="match status" value="1"/>
</dbReference>
<evidence type="ECO:0000256" key="2">
    <source>
        <dbReference type="ARBA" id="ARBA00022741"/>
    </source>
</evidence>
<dbReference type="InterPro" id="IPR003439">
    <property type="entry name" value="ABC_transporter-like_ATP-bd"/>
</dbReference>
<dbReference type="Gene3D" id="3.40.50.300">
    <property type="entry name" value="P-loop containing nucleotide triphosphate hydrolases"/>
    <property type="match status" value="1"/>
</dbReference>
<reference evidence="6" key="1">
    <citation type="submission" date="2016-10" db="EMBL/GenBank/DDBJ databases">
        <authorList>
            <person name="Varghese N."/>
            <person name="Submissions S."/>
        </authorList>
    </citation>
    <scope>NUCLEOTIDE SEQUENCE [LARGE SCALE GENOMIC DNA]</scope>
    <source>
        <strain evidence="6">DSM 16858</strain>
    </source>
</reference>
<dbReference type="InterPro" id="IPR027417">
    <property type="entry name" value="P-loop_NTPase"/>
</dbReference>
<protein>
    <submittedName>
        <fullName evidence="5">Branched-chain amino acid transport system ATP-binding protein/neutral amino acid transport system ATP-binding protein</fullName>
    </submittedName>
</protein>
<evidence type="ECO:0000256" key="1">
    <source>
        <dbReference type="ARBA" id="ARBA00022448"/>
    </source>
</evidence>
<dbReference type="EMBL" id="FOIJ01000021">
    <property type="protein sequence ID" value="SEU35717.1"/>
    <property type="molecule type" value="Genomic_DNA"/>
</dbReference>
<dbReference type="InterPro" id="IPR051120">
    <property type="entry name" value="ABC_AA/LPS_Transport"/>
</dbReference>
<dbReference type="SUPFAM" id="SSF52540">
    <property type="entry name" value="P-loop containing nucleoside triphosphate hydrolases"/>
    <property type="match status" value="1"/>
</dbReference>
<keyword evidence="2" id="KW-0547">Nucleotide-binding</keyword>
<dbReference type="CDD" id="cd03219">
    <property type="entry name" value="ABC_Mj1267_LivG_branched"/>
    <property type="match status" value="1"/>
</dbReference>
<dbReference type="Proteomes" id="UP000199181">
    <property type="component" value="Unassembled WGS sequence"/>
</dbReference>
<sequence>MLQADHISKRLGGIAALSHCSLVIGKGLVTGIIGPNGAGKSTLFNVLGGLMAPDQGRVLLEGRDVSGLPPHRLAALGLVRTFQIARDLAELTVLENLLLARPSQTGESLLGALFRPARVRQEEREALQKASALLGRFGLLQHADAPARSLSGGQKKLLELARALMLEPKVILLDEPAAGVSPVMVRGLARIIGELRSEGLTFAIIEHDMDLIAELCDHVYVMAEGTPLTAGRFAEVTADRRVVQAYLGGMAP</sequence>
<dbReference type="GO" id="GO:0005886">
    <property type="term" value="C:plasma membrane"/>
    <property type="evidence" value="ECO:0007669"/>
    <property type="project" value="TreeGrafter"/>
</dbReference>